<dbReference type="Proteomes" id="UP001292094">
    <property type="component" value="Unassembled WGS sequence"/>
</dbReference>
<dbReference type="EMBL" id="JAWZYT010000073">
    <property type="protein sequence ID" value="KAK4328508.1"/>
    <property type="molecule type" value="Genomic_DNA"/>
</dbReference>
<protein>
    <submittedName>
        <fullName evidence="2">Uncharacterized protein</fullName>
    </submittedName>
</protein>
<sequence>MAEEEEEEEEEEQQHQHQHLNLINLWMLDEKSTAAASPGASNDPQCSYTLRTEGSHTTHPLFILTMKVTDSTRIKQEDIKFNI</sequence>
<dbReference type="AlphaFoldDB" id="A0AAE1QL71"/>
<reference evidence="2" key="1">
    <citation type="submission" date="2023-11" db="EMBL/GenBank/DDBJ databases">
        <title>Genome assemblies of two species of porcelain crab, Petrolisthes cinctipes and Petrolisthes manimaculis (Anomura: Porcellanidae).</title>
        <authorList>
            <person name="Angst P."/>
        </authorList>
    </citation>
    <scope>NUCLEOTIDE SEQUENCE</scope>
    <source>
        <strain evidence="2">PB745_02</strain>
        <tissue evidence="2">Gill</tissue>
    </source>
</reference>
<organism evidence="2 3">
    <name type="scientific">Petrolisthes manimaculis</name>
    <dbReference type="NCBI Taxonomy" id="1843537"/>
    <lineage>
        <taxon>Eukaryota</taxon>
        <taxon>Metazoa</taxon>
        <taxon>Ecdysozoa</taxon>
        <taxon>Arthropoda</taxon>
        <taxon>Crustacea</taxon>
        <taxon>Multicrustacea</taxon>
        <taxon>Malacostraca</taxon>
        <taxon>Eumalacostraca</taxon>
        <taxon>Eucarida</taxon>
        <taxon>Decapoda</taxon>
        <taxon>Pleocyemata</taxon>
        <taxon>Anomura</taxon>
        <taxon>Galatheoidea</taxon>
        <taxon>Porcellanidae</taxon>
        <taxon>Petrolisthes</taxon>
    </lineage>
</organism>
<feature type="region of interest" description="Disordered" evidence="1">
    <location>
        <begin position="1"/>
        <end position="20"/>
    </location>
</feature>
<feature type="compositionally biased region" description="Acidic residues" evidence="1">
    <location>
        <begin position="1"/>
        <end position="12"/>
    </location>
</feature>
<keyword evidence="3" id="KW-1185">Reference proteome</keyword>
<evidence type="ECO:0000313" key="3">
    <source>
        <dbReference type="Proteomes" id="UP001292094"/>
    </source>
</evidence>
<name>A0AAE1QL71_9EUCA</name>
<gene>
    <name evidence="2" type="ORF">Pmani_001107</name>
</gene>
<proteinExistence type="predicted"/>
<comment type="caution">
    <text evidence="2">The sequence shown here is derived from an EMBL/GenBank/DDBJ whole genome shotgun (WGS) entry which is preliminary data.</text>
</comment>
<evidence type="ECO:0000313" key="2">
    <source>
        <dbReference type="EMBL" id="KAK4328508.1"/>
    </source>
</evidence>
<evidence type="ECO:0000256" key="1">
    <source>
        <dbReference type="SAM" id="MobiDB-lite"/>
    </source>
</evidence>
<accession>A0AAE1QL71</accession>